<accession>A0ABX3X649</accession>
<protein>
    <submittedName>
        <fullName evidence="1">Uncharacterized protein</fullName>
    </submittedName>
</protein>
<reference evidence="1 2" key="1">
    <citation type="submission" date="2017-03" db="EMBL/GenBank/DDBJ databases">
        <title>Whole genome sequences of fourteen strains of Bradyrhizobium canariense and one strain of Bradyrhizobium japonicum isolated from Lupinus (Papilionoideae: Genisteae) species in Algeria.</title>
        <authorList>
            <person name="Crovadore J."/>
            <person name="Chekireb D."/>
            <person name="Brachmann A."/>
            <person name="Chablais R."/>
            <person name="Cochard B."/>
            <person name="Lefort F."/>
        </authorList>
    </citation>
    <scope>NUCLEOTIDE SEQUENCE [LARGE SCALE GENOMIC DNA]</scope>
    <source>
        <strain evidence="1 2">UBMAN05</strain>
    </source>
</reference>
<dbReference type="EMBL" id="NAFK01000151">
    <property type="protein sequence ID" value="OSJ30941.1"/>
    <property type="molecule type" value="Genomic_DNA"/>
</dbReference>
<evidence type="ECO:0000313" key="1">
    <source>
        <dbReference type="EMBL" id="OSJ30941.1"/>
    </source>
</evidence>
<gene>
    <name evidence="1" type="ORF">BST63_11305</name>
</gene>
<name>A0ABX3X649_9BRAD</name>
<proteinExistence type="predicted"/>
<sequence length="75" mass="9032">MDNLRRFPAPWVTVEEEQCFRVKDANGFSVCSVPHREDLHRRPYQYAEQFLTRDEARRIAKAISRLPELLKRPQY</sequence>
<evidence type="ECO:0000313" key="2">
    <source>
        <dbReference type="Proteomes" id="UP000193884"/>
    </source>
</evidence>
<comment type="caution">
    <text evidence="1">The sequence shown here is derived from an EMBL/GenBank/DDBJ whole genome shotgun (WGS) entry which is preliminary data.</text>
</comment>
<dbReference type="Proteomes" id="UP000193884">
    <property type="component" value="Unassembled WGS sequence"/>
</dbReference>
<organism evidence="1 2">
    <name type="scientific">Bradyrhizobium canariense</name>
    <dbReference type="NCBI Taxonomy" id="255045"/>
    <lineage>
        <taxon>Bacteria</taxon>
        <taxon>Pseudomonadati</taxon>
        <taxon>Pseudomonadota</taxon>
        <taxon>Alphaproteobacteria</taxon>
        <taxon>Hyphomicrobiales</taxon>
        <taxon>Nitrobacteraceae</taxon>
        <taxon>Bradyrhizobium</taxon>
    </lineage>
</organism>
<keyword evidence="2" id="KW-1185">Reference proteome</keyword>